<dbReference type="AlphaFoldDB" id="A0AAW0WMS9"/>
<accession>A0AAW0WMS9</accession>
<evidence type="ECO:0000256" key="6">
    <source>
        <dbReference type="SAM" id="MobiDB-lite"/>
    </source>
</evidence>
<comment type="subcellular location">
    <subcellularLocation>
        <location evidence="5">Nucleus</location>
    </subcellularLocation>
</comment>
<keyword evidence="5" id="KW-0539">Nucleus</keyword>
<feature type="domain" description="E2F/DP family winged-helix DNA-binding" evidence="7">
    <location>
        <begin position="85"/>
        <end position="163"/>
    </location>
</feature>
<feature type="region of interest" description="Disordered" evidence="6">
    <location>
        <begin position="613"/>
        <end position="639"/>
    </location>
</feature>
<proteinExistence type="inferred from homology"/>
<evidence type="ECO:0000259" key="7">
    <source>
        <dbReference type="SMART" id="SM01372"/>
    </source>
</evidence>
<keyword evidence="2 5" id="KW-0805">Transcription regulation</keyword>
<feature type="region of interest" description="Disordered" evidence="6">
    <location>
        <begin position="436"/>
        <end position="456"/>
    </location>
</feature>
<dbReference type="Proteomes" id="UP001445076">
    <property type="component" value="Unassembled WGS sequence"/>
</dbReference>
<protein>
    <recommendedName>
        <fullName evidence="7">E2F/DP family winged-helix DNA-binding domain-containing protein</fullName>
    </recommendedName>
</protein>
<dbReference type="SMART" id="SM01372">
    <property type="entry name" value="E2F_TDP"/>
    <property type="match status" value="1"/>
</dbReference>
<dbReference type="GO" id="GO:0000978">
    <property type="term" value="F:RNA polymerase II cis-regulatory region sequence-specific DNA binding"/>
    <property type="evidence" value="ECO:0007669"/>
    <property type="project" value="InterPro"/>
</dbReference>
<keyword evidence="3 5" id="KW-0238">DNA-binding</keyword>
<comment type="caution">
    <text evidence="8">The sequence shown here is derived from an EMBL/GenBank/DDBJ whole genome shotgun (WGS) entry which is preliminary data.</text>
</comment>
<evidence type="ECO:0000313" key="8">
    <source>
        <dbReference type="EMBL" id="KAK8729018.1"/>
    </source>
</evidence>
<name>A0AAW0WMS9_CHEQU</name>
<dbReference type="Pfam" id="PF02319">
    <property type="entry name" value="WHD_E2F_TDP"/>
    <property type="match status" value="2"/>
</dbReference>
<dbReference type="EMBL" id="JARKIK010000068">
    <property type="protein sequence ID" value="KAK8729018.1"/>
    <property type="molecule type" value="Genomic_DNA"/>
</dbReference>
<sequence length="673" mass="73451">MLGTERRRVYDIINVLDSLSMAARVQKNMYQWMGKLHPEETLSRLKALGLKLGMGLHLQQQHLDNDFKLPTNVNANGDGDKIDSRREKSLGILCQKFLMLLLVSPEPHVISLDNAVRKLVGEVGEDGERLRTRGRRLYDIANVLTSLGLVKRVPTAKAFQYVGPEVTAAASEDVSLGVLHRHSLLPSRLGSSGGKENISLGDHDVTPSNITPPVQKRGRPRKLSSDFSASTLPVAKRSKIQRTRSEDINTSKPTRKFTRHPSLHDICQVAEVEREKLIQEEQLQQSHSNREMILNPSSYMSSLEKVCKTKKAATKSGSEALSSRDASVTSLQRRLTSRTKIPAALTFQGTCGTSKNKGQISAQPEIEQELTKQSGVTGQDAEHHIPISSHHNFEGCKVSEDDARKTIFSTGTWQNKFCSNSQNLKASPKVMVTGRCSPQSGLQSSSHGTPHTPNASKSMQVIKVITRTGISNQHNSSTVITVLPVAQNCNQSSAPPNLITNVNGGFHHMSTGTYTNGQKVVGSNDSVTERVAVSDSRESMCNPYAVYTVSNNHIGQRTFGRVSSSKTTTAYSSKNGKTFCDNSPPSHSSQPSVVGMGTNIPLGPVQHQLNISAGQKSSDGCDQNSWWQPSPDASSTDSELEEIFGNSFNFTRPKNLVGGVVSHERDGTNEEQV</sequence>
<evidence type="ECO:0000256" key="2">
    <source>
        <dbReference type="ARBA" id="ARBA00023015"/>
    </source>
</evidence>
<dbReference type="PANTHER" id="PTHR12081">
    <property type="entry name" value="TRANSCRIPTION FACTOR E2F"/>
    <property type="match status" value="1"/>
</dbReference>
<comment type="similarity">
    <text evidence="1 5">Belongs to the E2F/DP family.</text>
</comment>
<feature type="compositionally biased region" description="Polar residues" evidence="6">
    <location>
        <begin position="613"/>
        <end position="637"/>
    </location>
</feature>
<dbReference type="Gene3D" id="1.10.10.10">
    <property type="entry name" value="Winged helix-like DNA-binding domain superfamily/Winged helix DNA-binding domain"/>
    <property type="match status" value="2"/>
</dbReference>
<dbReference type="InterPro" id="IPR003316">
    <property type="entry name" value="E2F_WHTH_DNA-bd_dom"/>
</dbReference>
<evidence type="ECO:0000256" key="4">
    <source>
        <dbReference type="ARBA" id="ARBA00023163"/>
    </source>
</evidence>
<gene>
    <name evidence="8" type="ORF">OTU49_008592</name>
</gene>
<dbReference type="InterPro" id="IPR015633">
    <property type="entry name" value="E2F"/>
</dbReference>
<dbReference type="InterPro" id="IPR036390">
    <property type="entry name" value="WH_DNA-bd_sf"/>
</dbReference>
<dbReference type="GO" id="GO:0090575">
    <property type="term" value="C:RNA polymerase II transcription regulator complex"/>
    <property type="evidence" value="ECO:0007669"/>
    <property type="project" value="TreeGrafter"/>
</dbReference>
<dbReference type="SUPFAM" id="SSF46785">
    <property type="entry name" value="Winged helix' DNA-binding domain"/>
    <property type="match status" value="2"/>
</dbReference>
<dbReference type="InterPro" id="IPR036388">
    <property type="entry name" value="WH-like_DNA-bd_sf"/>
</dbReference>
<organism evidence="8 9">
    <name type="scientific">Cherax quadricarinatus</name>
    <name type="common">Australian red claw crayfish</name>
    <dbReference type="NCBI Taxonomy" id="27406"/>
    <lineage>
        <taxon>Eukaryota</taxon>
        <taxon>Metazoa</taxon>
        <taxon>Ecdysozoa</taxon>
        <taxon>Arthropoda</taxon>
        <taxon>Crustacea</taxon>
        <taxon>Multicrustacea</taxon>
        <taxon>Malacostraca</taxon>
        <taxon>Eumalacostraca</taxon>
        <taxon>Eucarida</taxon>
        <taxon>Decapoda</taxon>
        <taxon>Pleocyemata</taxon>
        <taxon>Astacidea</taxon>
        <taxon>Parastacoidea</taxon>
        <taxon>Parastacidae</taxon>
        <taxon>Cherax</taxon>
    </lineage>
</organism>
<evidence type="ECO:0000256" key="1">
    <source>
        <dbReference type="ARBA" id="ARBA00010940"/>
    </source>
</evidence>
<evidence type="ECO:0000256" key="3">
    <source>
        <dbReference type="ARBA" id="ARBA00023125"/>
    </source>
</evidence>
<feature type="region of interest" description="Disordered" evidence="6">
    <location>
        <begin position="188"/>
        <end position="259"/>
    </location>
</feature>
<keyword evidence="9" id="KW-1185">Reference proteome</keyword>
<dbReference type="PANTHER" id="PTHR12081:SF7">
    <property type="entry name" value="TRANSCRIPTION FACTOR EFL-3"/>
    <property type="match status" value="1"/>
</dbReference>
<evidence type="ECO:0000313" key="9">
    <source>
        <dbReference type="Proteomes" id="UP001445076"/>
    </source>
</evidence>
<dbReference type="GO" id="GO:0000981">
    <property type="term" value="F:DNA-binding transcription factor activity, RNA polymerase II-specific"/>
    <property type="evidence" value="ECO:0007669"/>
    <property type="project" value="TreeGrafter"/>
</dbReference>
<reference evidence="8 9" key="1">
    <citation type="journal article" date="2024" name="BMC Genomics">
        <title>Genome assembly of redclaw crayfish (Cherax quadricarinatus) provides insights into its immune adaptation and hypoxia tolerance.</title>
        <authorList>
            <person name="Liu Z."/>
            <person name="Zheng J."/>
            <person name="Li H."/>
            <person name="Fang K."/>
            <person name="Wang S."/>
            <person name="He J."/>
            <person name="Zhou D."/>
            <person name="Weng S."/>
            <person name="Chi M."/>
            <person name="Gu Z."/>
            <person name="He J."/>
            <person name="Li F."/>
            <person name="Wang M."/>
        </authorList>
    </citation>
    <scope>NUCLEOTIDE SEQUENCE [LARGE SCALE GENOMIC DNA]</scope>
    <source>
        <strain evidence="8">ZL_2023a</strain>
    </source>
</reference>
<keyword evidence="4 5" id="KW-0804">Transcription</keyword>
<evidence type="ECO:0000256" key="5">
    <source>
        <dbReference type="RuleBase" id="RU003796"/>
    </source>
</evidence>